<dbReference type="InterPro" id="IPR029056">
    <property type="entry name" value="Ribokinase-like"/>
</dbReference>
<dbReference type="GO" id="GO:0008972">
    <property type="term" value="F:phosphomethylpyrimidine kinase activity"/>
    <property type="evidence" value="ECO:0007669"/>
    <property type="project" value="UniProtKB-EC"/>
</dbReference>
<evidence type="ECO:0000256" key="3">
    <source>
        <dbReference type="ARBA" id="ARBA00003848"/>
    </source>
</evidence>
<evidence type="ECO:0000313" key="8">
    <source>
        <dbReference type="EMBL" id="QPZ39535.1"/>
    </source>
</evidence>
<dbReference type="InterPro" id="IPR004399">
    <property type="entry name" value="HMP/HMP-P_kinase_dom"/>
</dbReference>
<protein>
    <submittedName>
        <fullName evidence="8">Bifunctional hydroxymethylpyrimidine kinase/phosphomethylpyrimidine kinase</fullName>
        <ecNumber evidence="8">2.7.1.49</ecNumber>
        <ecNumber evidence="8">2.7.4.7</ecNumber>
    </submittedName>
</protein>
<gene>
    <name evidence="8" type="primary">thiD</name>
    <name evidence="8" type="ORF">HCR76_05620</name>
</gene>
<dbReference type="Proteomes" id="UP000662814">
    <property type="component" value="Chromosome"/>
</dbReference>
<feature type="domain" description="Pyridoxamine kinase/Phosphomethylpyrimidine kinase" evidence="7">
    <location>
        <begin position="43"/>
        <end position="290"/>
    </location>
</feature>
<sequence>MTRTPETPAPTSILPRADAAHSATGGTGLRAQIPRVLSIAGTDPTGGAGIQSDLKSIAANGGYGMAVVTALVAQNTRGVRSVHMPPADFLAEQLDAVSDDVVIDAVKIGMLATSEYIDVVDGWLARSHVPTVVVDPVMVATSGDRLLDSSAEEALGRMLRHADLVTPNIPELAVLAGEPPVRAWPDVIAQARSVAERYDVLVLAKGGHSAGDVVRDALVSATGVVAEFSAARIHTANTHGTGCSLSSAIATLQAQTGEWASALERAKHWLADSIRQGSRLNVGSGNGPVDHFASLRRRAAMPPTAAEIAEQWWSGIADVRTDIDDLAFITGLVDGSLEMDAFRHYLVQDTLYLRDYSRMLATASALAPTTSEQEFWASGALNALAGETAVHAHFLGDLSIVDAASKAPATTAYTDHLAATATRESYAVLIAALLPCYWIYVDVGTRMLPNAVRDTPYMPWLSTYEDPTFSEASARAIEIVSRCAAETDAATRDRMWRAFRVSAEHELRFFAEPLEVTTAAAFR</sequence>
<name>A0ABX6YLJ5_9MICO</name>
<accession>A0ABX6YLJ5</accession>
<dbReference type="InterPro" id="IPR016084">
    <property type="entry name" value="Haem_Oase-like_multi-hlx"/>
</dbReference>
<dbReference type="EMBL" id="CP061169">
    <property type="protein sequence ID" value="QPZ39535.1"/>
    <property type="molecule type" value="Genomic_DNA"/>
</dbReference>
<organism evidence="8 9">
    <name type="scientific">Paramicrobacterium chengjingii</name>
    <dbReference type="NCBI Taxonomy" id="2769067"/>
    <lineage>
        <taxon>Bacteria</taxon>
        <taxon>Bacillati</taxon>
        <taxon>Actinomycetota</taxon>
        <taxon>Actinomycetes</taxon>
        <taxon>Micrococcales</taxon>
        <taxon>Microbacteriaceae</taxon>
        <taxon>Paramicrobacterium</taxon>
    </lineage>
</organism>
<comment type="pathway">
    <text evidence="4">Cofactor biosynthesis; thiamine diphosphate biosynthesis; 4-amino-2-methyl-5-diphosphomethylpyrimidine from 5-amino-1-(5-phospho-D-ribosyl)imidazole: step 3/3.</text>
</comment>
<dbReference type="InterPro" id="IPR004305">
    <property type="entry name" value="Thiaminase-2/PQQC"/>
</dbReference>
<dbReference type="PANTHER" id="PTHR20858">
    <property type="entry name" value="PHOSPHOMETHYLPYRIMIDINE KINASE"/>
    <property type="match status" value="1"/>
</dbReference>
<dbReference type="Pfam" id="PF08543">
    <property type="entry name" value="Phos_pyr_kin"/>
    <property type="match status" value="1"/>
</dbReference>
<evidence type="ECO:0000313" key="9">
    <source>
        <dbReference type="Proteomes" id="UP000662814"/>
    </source>
</evidence>
<evidence type="ECO:0000256" key="1">
    <source>
        <dbReference type="ARBA" id="ARBA00000151"/>
    </source>
</evidence>
<dbReference type="Pfam" id="PF03070">
    <property type="entry name" value="TENA_THI-4"/>
    <property type="match status" value="1"/>
</dbReference>
<reference evidence="8 9" key="1">
    <citation type="submission" date="2020-12" db="EMBL/GenBank/DDBJ databases">
        <title>Microbacterium sp. HY060.</title>
        <authorList>
            <person name="Zhou J."/>
        </authorList>
    </citation>
    <scope>NUCLEOTIDE SEQUENCE [LARGE SCALE GENOMIC DNA]</scope>
    <source>
        <strain evidence="8 9">HY60</strain>
    </source>
</reference>
<dbReference type="GO" id="GO:0008902">
    <property type="term" value="F:hydroxymethylpyrimidine kinase activity"/>
    <property type="evidence" value="ECO:0007669"/>
    <property type="project" value="UniProtKB-EC"/>
</dbReference>
<dbReference type="SUPFAM" id="SSF48613">
    <property type="entry name" value="Heme oxygenase-like"/>
    <property type="match status" value="1"/>
</dbReference>
<dbReference type="SUPFAM" id="SSF53613">
    <property type="entry name" value="Ribokinase-like"/>
    <property type="match status" value="1"/>
</dbReference>
<keyword evidence="8" id="KW-0808">Transferase</keyword>
<keyword evidence="8" id="KW-0418">Kinase</keyword>
<keyword evidence="9" id="KW-1185">Reference proteome</keyword>
<keyword evidence="5" id="KW-0784">Thiamine biosynthesis</keyword>
<dbReference type="CDD" id="cd01169">
    <property type="entry name" value="HMPP_kinase"/>
    <property type="match status" value="1"/>
</dbReference>
<dbReference type="InterPro" id="IPR013749">
    <property type="entry name" value="PM/HMP-P_kinase-1"/>
</dbReference>
<dbReference type="EC" id="2.7.4.7" evidence="8"/>
<dbReference type="Gene3D" id="3.40.1190.20">
    <property type="match status" value="1"/>
</dbReference>
<evidence type="ECO:0000256" key="5">
    <source>
        <dbReference type="ARBA" id="ARBA00022977"/>
    </source>
</evidence>
<feature type="domain" description="Thiaminase-2/PQQC" evidence="6">
    <location>
        <begin position="328"/>
        <end position="510"/>
    </location>
</feature>
<dbReference type="RefSeq" id="WP_166989006.1">
    <property type="nucleotide sequence ID" value="NZ_CP061169.1"/>
</dbReference>
<comment type="catalytic activity">
    <reaction evidence="1">
        <text>4-amino-5-hydroxymethyl-2-methylpyrimidine + ATP = 4-amino-2-methyl-5-(phosphooxymethyl)pyrimidine + ADP + H(+)</text>
        <dbReference type="Rhea" id="RHEA:23096"/>
        <dbReference type="ChEBI" id="CHEBI:15378"/>
        <dbReference type="ChEBI" id="CHEBI:16892"/>
        <dbReference type="ChEBI" id="CHEBI:30616"/>
        <dbReference type="ChEBI" id="CHEBI:58354"/>
        <dbReference type="ChEBI" id="CHEBI:456216"/>
        <dbReference type="EC" id="2.7.1.49"/>
    </reaction>
</comment>
<evidence type="ECO:0000259" key="6">
    <source>
        <dbReference type="Pfam" id="PF03070"/>
    </source>
</evidence>
<comment type="catalytic activity">
    <reaction evidence="2">
        <text>4-amino-2-methyl-5-(phosphooxymethyl)pyrimidine + ATP = 4-amino-2-methyl-5-(diphosphooxymethyl)pyrimidine + ADP</text>
        <dbReference type="Rhea" id="RHEA:19893"/>
        <dbReference type="ChEBI" id="CHEBI:30616"/>
        <dbReference type="ChEBI" id="CHEBI:57841"/>
        <dbReference type="ChEBI" id="CHEBI:58354"/>
        <dbReference type="ChEBI" id="CHEBI:456216"/>
        <dbReference type="EC" id="2.7.4.7"/>
    </reaction>
</comment>
<dbReference type="CDD" id="cd19365">
    <property type="entry name" value="TenA_C-like"/>
    <property type="match status" value="1"/>
</dbReference>
<dbReference type="EC" id="2.7.1.49" evidence="8"/>
<evidence type="ECO:0000259" key="7">
    <source>
        <dbReference type="Pfam" id="PF08543"/>
    </source>
</evidence>
<comment type="function">
    <text evidence="3">Catalyzes the phosphorylation of hydroxymethylpyrimidine phosphate (HMP-P) to HMP-PP, and of HMP to HMP-P.</text>
</comment>
<proteinExistence type="predicted"/>
<evidence type="ECO:0000256" key="2">
    <source>
        <dbReference type="ARBA" id="ARBA00000565"/>
    </source>
</evidence>
<evidence type="ECO:0000256" key="4">
    <source>
        <dbReference type="ARBA" id="ARBA00004769"/>
    </source>
</evidence>
<dbReference type="PANTHER" id="PTHR20858:SF17">
    <property type="entry name" value="HYDROXYMETHYLPYRIMIDINE_PHOSPHOMETHYLPYRIMIDINE KINASE THI20-RELATED"/>
    <property type="match status" value="1"/>
</dbReference>
<dbReference type="Gene3D" id="1.20.910.10">
    <property type="entry name" value="Heme oxygenase-like"/>
    <property type="match status" value="1"/>
</dbReference>
<dbReference type="NCBIfam" id="TIGR00097">
    <property type="entry name" value="HMP-P_kinase"/>
    <property type="match status" value="1"/>
</dbReference>